<keyword evidence="4" id="KW-1185">Reference proteome</keyword>
<proteinExistence type="predicted"/>
<evidence type="ECO:0000256" key="1">
    <source>
        <dbReference type="SAM" id="Phobius"/>
    </source>
</evidence>
<protein>
    <recommendedName>
        <fullName evidence="2">Potassium channel domain-containing protein</fullName>
    </recommendedName>
</protein>
<name>A0ABS5EVP5_9PROT</name>
<feature type="transmembrane region" description="Helical" evidence="1">
    <location>
        <begin position="118"/>
        <end position="138"/>
    </location>
</feature>
<keyword evidence="1" id="KW-0472">Membrane</keyword>
<dbReference type="Proteomes" id="UP001196870">
    <property type="component" value="Unassembled WGS sequence"/>
</dbReference>
<dbReference type="EMBL" id="JAAGBB010000008">
    <property type="protein sequence ID" value="MBR0664368.1"/>
    <property type="molecule type" value="Genomic_DNA"/>
</dbReference>
<comment type="caution">
    <text evidence="3">The sequence shown here is derived from an EMBL/GenBank/DDBJ whole genome shotgun (WGS) entry which is preliminary data.</text>
</comment>
<evidence type="ECO:0000313" key="4">
    <source>
        <dbReference type="Proteomes" id="UP001196870"/>
    </source>
</evidence>
<evidence type="ECO:0000313" key="3">
    <source>
        <dbReference type="EMBL" id="MBR0664368.1"/>
    </source>
</evidence>
<feature type="transmembrane region" description="Helical" evidence="1">
    <location>
        <begin position="87"/>
        <end position="106"/>
    </location>
</feature>
<feature type="domain" description="Potassium channel" evidence="2">
    <location>
        <begin position="65"/>
        <end position="139"/>
    </location>
</feature>
<gene>
    <name evidence="3" type="ORF">GXW71_08370</name>
</gene>
<keyword evidence="1" id="KW-0812">Transmembrane</keyword>
<accession>A0ABS5EVP5</accession>
<sequence length="328" mass="34802">MALAVATLRDVFDTVVVPGGSRTSLRVAQRSVFLLLPVWKRIRARNGVSASFGPLMLVLSFVVWMVLLTLAFGMMAHALSDSFQPPLPSFSQAVFLAGSALVTIGLSETDALGVARWVVVAAGFCGLAVMTMAVTYLLEVQSSIAGRDAAILKMCSSAGDPPSALALLERHAAIGSGAELADVMKDGRDWCAQVQQSHTTHPSLVYFRSVGTGAGWPATLGALLDLALIVEHCLEIPELRGRAALLRQDGTRMAEALIDLLQIPKAAQAQPFDYAELRHRLVAAGYAVRPAADAANFPAHRAELSRLPAALADHLGKPSAPLILDRSH</sequence>
<organism evidence="3 4">
    <name type="scientific">Plastoroseomonas hellenica</name>
    <dbReference type="NCBI Taxonomy" id="2687306"/>
    <lineage>
        <taxon>Bacteria</taxon>
        <taxon>Pseudomonadati</taxon>
        <taxon>Pseudomonadota</taxon>
        <taxon>Alphaproteobacteria</taxon>
        <taxon>Acetobacterales</taxon>
        <taxon>Acetobacteraceae</taxon>
        <taxon>Plastoroseomonas</taxon>
    </lineage>
</organism>
<dbReference type="RefSeq" id="WP_211851991.1">
    <property type="nucleotide sequence ID" value="NZ_JAAGBB010000008.1"/>
</dbReference>
<evidence type="ECO:0000259" key="2">
    <source>
        <dbReference type="Pfam" id="PF07885"/>
    </source>
</evidence>
<feature type="transmembrane region" description="Helical" evidence="1">
    <location>
        <begin position="50"/>
        <end position="75"/>
    </location>
</feature>
<reference evidence="4" key="1">
    <citation type="journal article" date="2021" name="Syst. Appl. Microbiol.">
        <title>Roseomonas hellenica sp. nov., isolated from roots of wild-growing Alkanna tinctoria.</title>
        <authorList>
            <person name="Rat A."/>
            <person name="Naranjo H.D."/>
            <person name="Lebbe L."/>
            <person name="Cnockaert M."/>
            <person name="Krigas N."/>
            <person name="Grigoriadou K."/>
            <person name="Maloupa E."/>
            <person name="Willems A."/>
        </authorList>
    </citation>
    <scope>NUCLEOTIDE SEQUENCE [LARGE SCALE GENOMIC DNA]</scope>
    <source>
        <strain evidence="4">LMG 31523</strain>
    </source>
</reference>
<keyword evidence="1" id="KW-1133">Transmembrane helix</keyword>
<dbReference type="Pfam" id="PF07885">
    <property type="entry name" value="Ion_trans_2"/>
    <property type="match status" value="1"/>
</dbReference>
<dbReference type="InterPro" id="IPR013099">
    <property type="entry name" value="K_chnl_dom"/>
</dbReference>
<dbReference type="SUPFAM" id="SSF81324">
    <property type="entry name" value="Voltage-gated potassium channels"/>
    <property type="match status" value="1"/>
</dbReference>